<dbReference type="Proteomes" id="UP000601435">
    <property type="component" value="Unassembled WGS sequence"/>
</dbReference>
<feature type="compositionally biased region" description="Acidic residues" evidence="1">
    <location>
        <begin position="292"/>
        <end position="304"/>
    </location>
</feature>
<accession>A0A812MGF2</accession>
<comment type="caution">
    <text evidence="2">The sequence shown here is derived from an EMBL/GenBank/DDBJ whole genome shotgun (WGS) entry which is preliminary data.</text>
</comment>
<sequence>MCSRFSTRKGSDTSSSRSLITPLRFIWSASSRGTPVRTSVIRQFTQLWGNVFGAPGTISADLESGLQVGVSKYAEFHGCRLRSSAGQAHWQQGVIERHGYWYQEILQRVIDEKSITKDDMYMAVQAVNTAKNELRRRHGFSPSQAVFGKDPKSPEELDSGVDEERFIEIMSGDQRRQREVGIRASARMAFFRTQIDSKFRRGMIQRARVKRGGYAVGELVCFYRTEKIATKRGQWRGPGTIIGHEGGNWWVSFGGRCHLVAEEHLRPATSEELGELFSTRVARDDLERLLELDPDDPETFDPPDCEMQGLDDPAQDMDYEPSLPGEGIFDDVPGEPGDGPRGAKRDGD</sequence>
<evidence type="ECO:0000313" key="3">
    <source>
        <dbReference type="Proteomes" id="UP000601435"/>
    </source>
</evidence>
<feature type="region of interest" description="Disordered" evidence="1">
    <location>
        <begin position="292"/>
        <end position="348"/>
    </location>
</feature>
<dbReference type="AlphaFoldDB" id="A0A812MGF2"/>
<protein>
    <submittedName>
        <fullName evidence="2">GIP protein</fullName>
    </submittedName>
</protein>
<organism evidence="2 3">
    <name type="scientific">Symbiodinium necroappetens</name>
    <dbReference type="NCBI Taxonomy" id="1628268"/>
    <lineage>
        <taxon>Eukaryota</taxon>
        <taxon>Sar</taxon>
        <taxon>Alveolata</taxon>
        <taxon>Dinophyceae</taxon>
        <taxon>Suessiales</taxon>
        <taxon>Symbiodiniaceae</taxon>
        <taxon>Symbiodinium</taxon>
    </lineage>
</organism>
<evidence type="ECO:0000313" key="2">
    <source>
        <dbReference type="EMBL" id="CAE7267365.1"/>
    </source>
</evidence>
<evidence type="ECO:0000256" key="1">
    <source>
        <dbReference type="SAM" id="MobiDB-lite"/>
    </source>
</evidence>
<gene>
    <name evidence="2" type="primary">GIP</name>
    <name evidence="2" type="ORF">SNEC2469_LOCUS6323</name>
</gene>
<dbReference type="OrthoDB" id="448926at2759"/>
<dbReference type="InterPro" id="IPR036397">
    <property type="entry name" value="RNaseH_sf"/>
</dbReference>
<keyword evidence="3" id="KW-1185">Reference proteome</keyword>
<feature type="non-terminal residue" evidence="2">
    <location>
        <position position="1"/>
    </location>
</feature>
<dbReference type="Gene3D" id="3.30.420.10">
    <property type="entry name" value="Ribonuclease H-like superfamily/Ribonuclease H"/>
    <property type="match status" value="1"/>
</dbReference>
<reference evidence="2" key="1">
    <citation type="submission" date="2021-02" db="EMBL/GenBank/DDBJ databases">
        <authorList>
            <person name="Dougan E. K."/>
            <person name="Rhodes N."/>
            <person name="Thang M."/>
            <person name="Chan C."/>
        </authorList>
    </citation>
    <scope>NUCLEOTIDE SEQUENCE</scope>
</reference>
<dbReference type="GO" id="GO:0003676">
    <property type="term" value="F:nucleic acid binding"/>
    <property type="evidence" value="ECO:0007669"/>
    <property type="project" value="InterPro"/>
</dbReference>
<proteinExistence type="predicted"/>
<name>A0A812MGF2_9DINO</name>
<dbReference type="EMBL" id="CAJNJA010011161">
    <property type="protein sequence ID" value="CAE7267365.1"/>
    <property type="molecule type" value="Genomic_DNA"/>
</dbReference>